<sequence length="75" mass="8558">MKISNHRSACVFKEGHQLTVWVCPDSAGLVKSGQWDAEKMENNSLYLTAPATRENWYELHAYVRRLFSPVTVECG</sequence>
<comment type="caution">
    <text evidence="1">The sequence shown here is derived from an EMBL/GenBank/DDBJ whole genome shotgun (WGS) entry which is preliminary data.</text>
</comment>
<keyword evidence="2" id="KW-1185">Reference proteome</keyword>
<gene>
    <name evidence="1" type="ORF">CEX98_22605</name>
</gene>
<dbReference type="AlphaFoldDB" id="A0A2A5JJ91"/>
<proteinExistence type="predicted"/>
<dbReference type="EMBL" id="NKHF01000208">
    <property type="protein sequence ID" value="PCK29522.1"/>
    <property type="molecule type" value="Genomic_DNA"/>
</dbReference>
<reference evidence="2" key="1">
    <citation type="journal article" date="2019" name="Genome Announc.">
        <title>Draft Genome Sequence of Pseudoalteromonas piscicida Strain 36Y ROTHPW, an Hypersaline Seawater Isolate from the South Coast of Sonora, Mexico.</title>
        <authorList>
            <person name="Sanchez-Diaz R."/>
            <person name="Molina-Garza Z.J."/>
            <person name="Cruz-Suarez L.E."/>
            <person name="Selvin J."/>
            <person name="Kiran G.S."/>
            <person name="Ibarra-Gamez J.C."/>
            <person name="Gomez-Gil B."/>
            <person name="Galaviz-Silva L."/>
        </authorList>
    </citation>
    <scope>NUCLEOTIDE SEQUENCE [LARGE SCALE GENOMIC DNA]</scope>
    <source>
        <strain evidence="2">36Y_RITHPW</strain>
    </source>
</reference>
<accession>A0A2A5JJ91</accession>
<protein>
    <submittedName>
        <fullName evidence="1">Uncharacterized protein</fullName>
    </submittedName>
</protein>
<evidence type="ECO:0000313" key="1">
    <source>
        <dbReference type="EMBL" id="PCK29522.1"/>
    </source>
</evidence>
<dbReference type="Proteomes" id="UP000228621">
    <property type="component" value="Unassembled WGS sequence"/>
</dbReference>
<organism evidence="1 2">
    <name type="scientific">Pseudoalteromonas piscicida</name>
    <dbReference type="NCBI Taxonomy" id="43662"/>
    <lineage>
        <taxon>Bacteria</taxon>
        <taxon>Pseudomonadati</taxon>
        <taxon>Pseudomonadota</taxon>
        <taxon>Gammaproteobacteria</taxon>
        <taxon>Alteromonadales</taxon>
        <taxon>Pseudoalteromonadaceae</taxon>
        <taxon>Pseudoalteromonas</taxon>
    </lineage>
</organism>
<dbReference type="RefSeq" id="WP_099644181.1">
    <property type="nucleotide sequence ID" value="NZ_JBBLYV010000019.1"/>
</dbReference>
<name>A0A2A5JJ91_PSEO7</name>
<evidence type="ECO:0000313" key="2">
    <source>
        <dbReference type="Proteomes" id="UP000228621"/>
    </source>
</evidence>